<gene>
    <name evidence="2" type="ORF">HA331_09175</name>
</gene>
<keyword evidence="1" id="KW-1133">Transmembrane helix</keyword>
<feature type="transmembrane region" description="Helical" evidence="1">
    <location>
        <begin position="20"/>
        <end position="46"/>
    </location>
</feature>
<dbReference type="Proteomes" id="UP000617544">
    <property type="component" value="Unassembled WGS sequence"/>
</dbReference>
<comment type="caution">
    <text evidence="2">The sequence shown here is derived from an EMBL/GenBank/DDBJ whole genome shotgun (WGS) entry which is preliminary data.</text>
</comment>
<dbReference type="RefSeq" id="WP_010885149.1">
    <property type="nucleotide sequence ID" value="NZ_DUJN01000008.1"/>
</dbReference>
<keyword evidence="1" id="KW-0812">Transmembrane</keyword>
<feature type="transmembrane region" description="Helical" evidence="1">
    <location>
        <begin position="85"/>
        <end position="104"/>
    </location>
</feature>
<name>A0A832TBB4_PYRHR</name>
<evidence type="ECO:0000313" key="3">
    <source>
        <dbReference type="Proteomes" id="UP000617544"/>
    </source>
</evidence>
<protein>
    <submittedName>
        <fullName evidence="2">Uncharacterized protein</fullName>
    </submittedName>
</protein>
<organism evidence="2 3">
    <name type="scientific">Pyrococcus horikoshii</name>
    <dbReference type="NCBI Taxonomy" id="53953"/>
    <lineage>
        <taxon>Archaea</taxon>
        <taxon>Methanobacteriati</taxon>
        <taxon>Methanobacteriota</taxon>
        <taxon>Thermococci</taxon>
        <taxon>Thermococcales</taxon>
        <taxon>Thermococcaceae</taxon>
        <taxon>Pyrococcus</taxon>
    </lineage>
</organism>
<proteinExistence type="predicted"/>
<dbReference type="EMBL" id="DUJN01000008">
    <property type="protein sequence ID" value="HII61888.1"/>
    <property type="molecule type" value="Genomic_DNA"/>
</dbReference>
<dbReference type="OMA" id="GKMYGAM"/>
<accession>A0A832TBB4</accession>
<dbReference type="AlphaFoldDB" id="A0A832TBB4"/>
<dbReference type="GeneID" id="1443384"/>
<evidence type="ECO:0000256" key="1">
    <source>
        <dbReference type="SAM" id="Phobius"/>
    </source>
</evidence>
<keyword evidence="1" id="KW-0472">Membrane</keyword>
<feature type="transmembrane region" description="Helical" evidence="1">
    <location>
        <begin position="53"/>
        <end position="73"/>
    </location>
</feature>
<feature type="transmembrane region" description="Helical" evidence="1">
    <location>
        <begin position="144"/>
        <end position="162"/>
    </location>
</feature>
<sequence length="168" mass="18772">MEEVRELKEVLDKVEKKLVAAFYIYTALIYSAWLATMGGYLLMMLLAPKYIGFYWIIGITLIILVTVKVYKTYLKGEAGEGKVGYAWLIGWIIGGILFGILGDARGLASMIVVGHIGMYVSFREISMLIPVLAIVTFANPSWEFATALIILTYSLVALINLYKAFRVI</sequence>
<reference evidence="2" key="1">
    <citation type="journal article" date="2020" name="bioRxiv">
        <title>A rank-normalized archaeal taxonomy based on genome phylogeny resolves widespread incomplete and uneven classifications.</title>
        <authorList>
            <person name="Rinke C."/>
            <person name="Chuvochina M."/>
            <person name="Mussig A.J."/>
            <person name="Chaumeil P.-A."/>
            <person name="Waite D.W."/>
            <person name="Whitman W.B."/>
            <person name="Parks D.H."/>
            <person name="Hugenholtz P."/>
        </authorList>
    </citation>
    <scope>NUCLEOTIDE SEQUENCE</scope>
    <source>
        <strain evidence="2">UBA8834</strain>
    </source>
</reference>
<evidence type="ECO:0000313" key="2">
    <source>
        <dbReference type="EMBL" id="HII61888.1"/>
    </source>
</evidence>